<name>A0A940YR95_9BURK</name>
<sequence length="69" mass="7601">MMALAIHGRGVKEAQAGASLMVLAVSLIPLLQLLSTLGELACQLLLPVRLRARCWAACWAPRSWTRWKC</sequence>
<dbReference type="Proteomes" id="UP000678374">
    <property type="component" value="Unassembled WGS sequence"/>
</dbReference>
<dbReference type="RefSeq" id="WP_210803211.1">
    <property type="nucleotide sequence ID" value="NZ_JAGQDE010000015.1"/>
</dbReference>
<comment type="caution">
    <text evidence="1">The sequence shown here is derived from an EMBL/GenBank/DDBJ whole genome shotgun (WGS) entry which is preliminary data.</text>
</comment>
<dbReference type="AlphaFoldDB" id="A0A940YR95"/>
<dbReference type="EMBL" id="JAGQDE010000015">
    <property type="protein sequence ID" value="MBQ0960533.1"/>
    <property type="molecule type" value="Genomic_DNA"/>
</dbReference>
<evidence type="ECO:0000313" key="1">
    <source>
        <dbReference type="EMBL" id="MBQ0960533.1"/>
    </source>
</evidence>
<evidence type="ECO:0000313" key="2">
    <source>
        <dbReference type="Proteomes" id="UP000678374"/>
    </source>
</evidence>
<reference evidence="1" key="1">
    <citation type="submission" date="2021-04" db="EMBL/GenBank/DDBJ databases">
        <title>The genome sequence of Ideonella sp. 4Y11.</title>
        <authorList>
            <person name="Liu Y."/>
        </authorList>
    </citation>
    <scope>NUCLEOTIDE SEQUENCE</scope>
    <source>
        <strain evidence="1">4Y11</strain>
    </source>
</reference>
<organism evidence="1 2">
    <name type="scientific">Ideonella aquatica</name>
    <dbReference type="NCBI Taxonomy" id="2824119"/>
    <lineage>
        <taxon>Bacteria</taxon>
        <taxon>Pseudomonadati</taxon>
        <taxon>Pseudomonadota</taxon>
        <taxon>Betaproteobacteria</taxon>
        <taxon>Burkholderiales</taxon>
        <taxon>Sphaerotilaceae</taxon>
        <taxon>Ideonella</taxon>
    </lineage>
</organism>
<keyword evidence="2" id="KW-1185">Reference proteome</keyword>
<gene>
    <name evidence="1" type="ORF">KAK06_16385</name>
</gene>
<protein>
    <submittedName>
        <fullName evidence="1">Uncharacterized protein</fullName>
    </submittedName>
</protein>
<accession>A0A940YR95</accession>
<proteinExistence type="predicted"/>